<dbReference type="GO" id="GO:0009294">
    <property type="term" value="P:DNA-mediated transformation"/>
    <property type="evidence" value="ECO:0007669"/>
    <property type="project" value="InterPro"/>
</dbReference>
<evidence type="ECO:0000313" key="5">
    <source>
        <dbReference type="Proteomes" id="UP000029085"/>
    </source>
</evidence>
<dbReference type="InterPro" id="IPR003488">
    <property type="entry name" value="DprA"/>
</dbReference>
<dbReference type="AlphaFoldDB" id="A0A087MKV7"/>
<dbReference type="Gene3D" id="3.40.50.450">
    <property type="match status" value="1"/>
</dbReference>
<dbReference type="Gene3D" id="1.10.10.10">
    <property type="entry name" value="Winged helix-like DNA-binding domain superfamily/Winged helix DNA-binding domain"/>
    <property type="match status" value="1"/>
</dbReference>
<reference evidence="5" key="1">
    <citation type="submission" date="2013-08" db="EMBL/GenBank/DDBJ databases">
        <title>Genome sequencing of Arenimonas donghaensis.</title>
        <authorList>
            <person name="Chen F."/>
            <person name="Wang G."/>
        </authorList>
    </citation>
    <scope>NUCLEOTIDE SEQUENCE [LARGE SCALE GENOMIC DNA]</scope>
    <source>
        <strain evidence="5">HO3-R19</strain>
    </source>
</reference>
<proteinExistence type="inferred from homology"/>
<keyword evidence="5" id="KW-1185">Reference proteome</keyword>
<comment type="similarity">
    <text evidence="1">Belongs to the DprA/Smf family.</text>
</comment>
<dbReference type="EMBL" id="AVCJ01000002">
    <property type="protein sequence ID" value="KFL37510.1"/>
    <property type="molecule type" value="Genomic_DNA"/>
</dbReference>
<accession>A0A087MKV7</accession>
<dbReference type="OrthoDB" id="9785707at2"/>
<dbReference type="NCBIfam" id="TIGR00732">
    <property type="entry name" value="dprA"/>
    <property type="match status" value="1"/>
</dbReference>
<dbReference type="Pfam" id="PF02481">
    <property type="entry name" value="DNA_processg_A"/>
    <property type="match status" value="1"/>
</dbReference>
<dbReference type="InterPro" id="IPR036388">
    <property type="entry name" value="WH-like_DNA-bd_sf"/>
</dbReference>
<dbReference type="InterPro" id="IPR041614">
    <property type="entry name" value="DprA_WH"/>
</dbReference>
<protein>
    <submittedName>
        <fullName evidence="4">Uncharacterized protein</fullName>
    </submittedName>
</protein>
<dbReference type="PANTHER" id="PTHR43022:SF1">
    <property type="entry name" value="PROTEIN SMF"/>
    <property type="match status" value="1"/>
</dbReference>
<dbReference type="PANTHER" id="PTHR43022">
    <property type="entry name" value="PROTEIN SMF"/>
    <property type="match status" value="1"/>
</dbReference>
<organism evidence="4 5">
    <name type="scientific">Arenimonas donghaensis DSM 18148 = HO3-R19</name>
    <dbReference type="NCBI Taxonomy" id="1121014"/>
    <lineage>
        <taxon>Bacteria</taxon>
        <taxon>Pseudomonadati</taxon>
        <taxon>Pseudomonadota</taxon>
        <taxon>Gammaproteobacteria</taxon>
        <taxon>Lysobacterales</taxon>
        <taxon>Lysobacteraceae</taxon>
        <taxon>Arenimonas</taxon>
    </lineage>
</organism>
<dbReference type="InterPro" id="IPR057666">
    <property type="entry name" value="DrpA_SLOG"/>
</dbReference>
<dbReference type="STRING" id="1121014.N788_08985"/>
<dbReference type="SUPFAM" id="SSF102405">
    <property type="entry name" value="MCP/YpsA-like"/>
    <property type="match status" value="1"/>
</dbReference>
<evidence type="ECO:0000256" key="1">
    <source>
        <dbReference type="ARBA" id="ARBA00006525"/>
    </source>
</evidence>
<dbReference type="Proteomes" id="UP000029085">
    <property type="component" value="Unassembled WGS sequence"/>
</dbReference>
<dbReference type="Pfam" id="PF17782">
    <property type="entry name" value="WHD_DprA"/>
    <property type="match status" value="1"/>
</dbReference>
<comment type="caution">
    <text evidence="4">The sequence shown here is derived from an EMBL/GenBank/DDBJ whole genome shotgun (WGS) entry which is preliminary data.</text>
</comment>
<dbReference type="RefSeq" id="WP_034220764.1">
    <property type="nucleotide sequence ID" value="NZ_AVCJ01000002.1"/>
</dbReference>
<evidence type="ECO:0000259" key="2">
    <source>
        <dbReference type="Pfam" id="PF02481"/>
    </source>
</evidence>
<reference evidence="4 5" key="2">
    <citation type="journal article" date="2015" name="Stand. Genomic Sci.">
        <title>High quality draft genomic sequence of Arenimonas donghaensis DSM 18148(T).</title>
        <authorList>
            <person name="Chen F."/>
            <person name="Wang H."/>
            <person name="Cao Y."/>
            <person name="Li X."/>
            <person name="Wang G."/>
        </authorList>
    </citation>
    <scope>NUCLEOTIDE SEQUENCE [LARGE SCALE GENOMIC DNA]</scope>
    <source>
        <strain evidence="4 5">HO3-R19</strain>
    </source>
</reference>
<dbReference type="PATRIC" id="fig|1121014.3.peg.558"/>
<name>A0A087MKV7_9GAMM</name>
<sequence length="380" mass="39166">MENPEALLVLARARLPDALLRHLLASHDGPAAALAAARHGAGLGLPPACRQALASPCPRLLAGDLAWLEKPGRQLLAWGSPDYPALLRRTPWPPPVLFLHGDPSLLWHPQVALVGSRRPSPGGRQRAHDFAAALAGAGWAVTSGLAEGIDAAAHAGALAVHGRTLAVVGTGLDQAYPPKNAALMARIADQGLVLGEHPPGTPAIAAHFPTRNRIVAGLSLGTVVLEAALRSGALISARLAGEAGREVFAMPGSVDNPVARGCHRLIRDGATLVETPAQVVESLEPLARSLAADLRGALETGLADAAGACPPGPCGHSAGGQPAVSVNHKRLWSALGHDPTPLDELARRTGLTVAELSSMLLVMELDGQVVADNGRFARRP</sequence>
<gene>
    <name evidence="4" type="ORF">N788_08985</name>
</gene>
<evidence type="ECO:0000313" key="4">
    <source>
        <dbReference type="EMBL" id="KFL37510.1"/>
    </source>
</evidence>
<evidence type="ECO:0000259" key="3">
    <source>
        <dbReference type="Pfam" id="PF17782"/>
    </source>
</evidence>
<feature type="domain" description="DprA winged helix" evidence="3">
    <location>
        <begin position="322"/>
        <end position="374"/>
    </location>
</feature>
<feature type="domain" description="Smf/DprA SLOG" evidence="2">
    <location>
        <begin position="75"/>
        <end position="283"/>
    </location>
</feature>